<comment type="caution">
    <text evidence="1">The sequence shown here is derived from an EMBL/GenBank/DDBJ whole genome shotgun (WGS) entry which is preliminary data.</text>
</comment>
<proteinExistence type="predicted"/>
<gene>
    <name evidence="1" type="ORF">C1J00_03785</name>
</gene>
<sequence>MDLPVHLARLVHINALACDFRRVVDYRIRLHEARLLTSYLAAPSGLALQVDYSSLLATSLHVRRFISECAGLGVMTAGSESLFSWKPGRNTLHSFDVLPPGPLQTKYGTFGVRPDLLFHLPNGPVAGEARGRHREAKTLFPKNPDSNQKKRLLQLASWSADLQDHPYFMSWVWIGATGVGVDIFIPKAGWLGGDGVQLGAIQEEYEPDWWIEPPRRVRGSELDDGMDRRPSALRPGRRRTNVVAIRDRTDERVGDVLDTLYRTAGPTVGSFAGVPVRGSWASADELGTARHDVLIGVLAEYPSGQRRARRHPEGIELAGKRADVHLEGRLLTVVRETGGTWPSWAQLEDELLEV</sequence>
<accession>A0A2N8TWX4</accession>
<organism evidence="1 2">
    <name type="scientific">Streptomyces cahuitamycinicus</name>
    <dbReference type="NCBI Taxonomy" id="2070367"/>
    <lineage>
        <taxon>Bacteria</taxon>
        <taxon>Bacillati</taxon>
        <taxon>Actinomycetota</taxon>
        <taxon>Actinomycetes</taxon>
        <taxon>Kitasatosporales</taxon>
        <taxon>Streptomycetaceae</taxon>
        <taxon>Streptomyces</taxon>
    </lineage>
</organism>
<name>A0A2N8TWX4_9ACTN</name>
<evidence type="ECO:0000313" key="1">
    <source>
        <dbReference type="EMBL" id="PNG23499.1"/>
    </source>
</evidence>
<dbReference type="EMBL" id="POUC01000014">
    <property type="protein sequence ID" value="PNG23499.1"/>
    <property type="molecule type" value="Genomic_DNA"/>
</dbReference>
<reference evidence="1 2" key="1">
    <citation type="submission" date="2018-01" db="EMBL/GenBank/DDBJ databases">
        <title>Draft genome sequence of Streptomyces sp. 13K301.</title>
        <authorList>
            <person name="Sahin N."/>
            <person name="Saygin H."/>
            <person name="Ay H."/>
        </authorList>
    </citation>
    <scope>NUCLEOTIDE SEQUENCE [LARGE SCALE GENOMIC DNA]</scope>
    <source>
        <strain evidence="1 2">13K301</strain>
    </source>
</reference>
<protein>
    <submittedName>
        <fullName evidence="1">Uncharacterized protein</fullName>
    </submittedName>
</protein>
<dbReference type="AlphaFoldDB" id="A0A2N8TWX4"/>
<evidence type="ECO:0000313" key="2">
    <source>
        <dbReference type="Proteomes" id="UP000235943"/>
    </source>
</evidence>
<keyword evidence="2" id="KW-1185">Reference proteome</keyword>
<dbReference type="Proteomes" id="UP000235943">
    <property type="component" value="Unassembled WGS sequence"/>
</dbReference>